<comment type="caution">
    <text evidence="7">The sequence shown here is derived from an EMBL/GenBank/DDBJ whole genome shotgun (WGS) entry which is preliminary data.</text>
</comment>
<dbReference type="PRINTS" id="PR00315">
    <property type="entry name" value="ELONGATNFCT"/>
</dbReference>
<dbReference type="Gene3D" id="3.30.230.10">
    <property type="match status" value="1"/>
</dbReference>
<dbReference type="Pfam" id="PF00009">
    <property type="entry name" value="GTP_EFTU"/>
    <property type="match status" value="1"/>
</dbReference>
<dbReference type="Pfam" id="PF03764">
    <property type="entry name" value="EFG_IV"/>
    <property type="match status" value="1"/>
</dbReference>
<gene>
    <name evidence="7" type="ORF">G3480_02465</name>
</gene>
<evidence type="ECO:0000256" key="3">
    <source>
        <dbReference type="ARBA" id="ARBA00022917"/>
    </source>
</evidence>
<dbReference type="InterPro" id="IPR000640">
    <property type="entry name" value="EFG_V-like"/>
</dbReference>
<dbReference type="CDD" id="cd03713">
    <property type="entry name" value="EFG_mtEFG_C"/>
    <property type="match status" value="1"/>
</dbReference>
<dbReference type="SMART" id="SM00838">
    <property type="entry name" value="EFG_C"/>
    <property type="match status" value="1"/>
</dbReference>
<evidence type="ECO:0000256" key="5">
    <source>
        <dbReference type="ARBA" id="ARBA00024731"/>
    </source>
</evidence>
<dbReference type="InterPro" id="IPR035647">
    <property type="entry name" value="EFG_III/V"/>
</dbReference>
<dbReference type="EMBL" id="JAAIJR010000005">
    <property type="protein sequence ID" value="NEX19185.1"/>
    <property type="molecule type" value="Genomic_DNA"/>
</dbReference>
<dbReference type="Gene3D" id="3.30.70.240">
    <property type="match status" value="1"/>
</dbReference>
<dbReference type="PROSITE" id="PS51722">
    <property type="entry name" value="G_TR_2"/>
    <property type="match status" value="1"/>
</dbReference>
<dbReference type="InterPro" id="IPR014721">
    <property type="entry name" value="Ribsml_uS5_D2-typ_fold_subgr"/>
</dbReference>
<reference evidence="8" key="1">
    <citation type="journal article" date="2020" name="Microbiol. Resour. Announc.">
        <title>Draft Genome Sequences of Thiorhodococcus mannitoliphagus and Thiorhodococcus minor, Purple Sulfur Photosynthetic Bacteria in the Gammaproteobacterial Family Chromatiaceae.</title>
        <authorList>
            <person name="Aviles F.A."/>
            <person name="Meyer T.E."/>
            <person name="Kyndt J.A."/>
        </authorList>
    </citation>
    <scope>NUCLEOTIDE SEQUENCE [LARGE SCALE GENOMIC DNA]</scope>
    <source>
        <strain evidence="8">DSM 18266</strain>
    </source>
</reference>
<comment type="function">
    <text evidence="5">Catalyzes the GTP-dependent ribosomal translocation step during translation elongation. During this step, the ribosome changes from the pre-translocational (PRE) to the post-translocational (POST) state as the newly formed A-site-bound peptidyl-tRNA and P-site-bound deacylated tRNA move to the P and E sites, respectively. Catalyzes the coordinated movement of the two tRNA molecules, the mRNA and conformational changes in the ribosome.</text>
</comment>
<dbReference type="Pfam" id="PF14492">
    <property type="entry name" value="EFG_III"/>
    <property type="match status" value="1"/>
</dbReference>
<dbReference type="Proteomes" id="UP000471640">
    <property type="component" value="Unassembled WGS sequence"/>
</dbReference>
<dbReference type="GO" id="GO:0032790">
    <property type="term" value="P:ribosome disassembly"/>
    <property type="evidence" value="ECO:0007669"/>
    <property type="project" value="TreeGrafter"/>
</dbReference>
<sequence>MKKSSQLSHVRNIGVAAHVDAGKTTLTERILFYTGASYKIGEVHDGSAHMDYMAEEQQHGITITAAVTKAPWREHLIQVVDTPGHVDFSIEVERAMRVLDGCILVLDGVRGVEPQTETVWRQREHFKLPTLFFVNKMDRPGADFRRSLDAIRKRLKAEPAPITVPFPEDDSIVHLIDRSRIRFLGDQGEEVVTEPCPPDLWEGCADLREALALAAAEADESLADLVLAGEEPNAQDLRAAIRKGTLAGLLFPCFGGSALRNLGVQPVLDAIVDFLPAPLDRPPSLAKRPDGTEEEVVMGGDGPLAALAFKVQLWDGRRHVFARVYRGTLKPGDTVEFLGKDDQAKQEHVARIFDVDAGKKSKLEQALAGQIVLLAGLRHATTGDTLCAPGKLLSLERITTHAPVLGLAIEPGAGTDENKLIEVLDKVQQEDPTLLVEEDPETGQRLLRGMGELHLQIVLERLAREFGVSVRTGKPAVAVRETVCATATAEALFAPPPTPDPRQPDLMARAVVKIGPTARSQGEQIAILPRVLPEGSELSQAQALAIEQAIHATLAAGPLAGAQVQDVSVEVVEIEVFGPGSTPEAIGAAVSKALRKALETAKPATMQPIMQIEVVVPEPSLGAVLGDLQARRALIQSTSTQNDVASITAEAGLEPLLGYTTTLRSLTQGRGQFSMKLERFDLC</sequence>
<evidence type="ECO:0000259" key="6">
    <source>
        <dbReference type="PROSITE" id="PS51722"/>
    </source>
</evidence>
<dbReference type="InterPro" id="IPR005517">
    <property type="entry name" value="Transl_elong_EFG/EF2_IV"/>
</dbReference>
<dbReference type="Gene3D" id="3.30.70.870">
    <property type="entry name" value="Elongation Factor G (Translational Gtpase), domain 3"/>
    <property type="match status" value="1"/>
</dbReference>
<keyword evidence="2" id="KW-0251">Elongation factor</keyword>
<accession>A0A6P1DU04</accession>
<evidence type="ECO:0000256" key="4">
    <source>
        <dbReference type="ARBA" id="ARBA00023134"/>
    </source>
</evidence>
<dbReference type="FunFam" id="3.30.70.240:FF:000001">
    <property type="entry name" value="Elongation factor G"/>
    <property type="match status" value="1"/>
</dbReference>
<dbReference type="InterPro" id="IPR009000">
    <property type="entry name" value="Transl_B-barrel_sf"/>
</dbReference>
<name>A0A6P1DU04_9GAMM</name>
<dbReference type="PANTHER" id="PTHR43261:SF1">
    <property type="entry name" value="RIBOSOME-RELEASING FACTOR 2, MITOCHONDRIAL"/>
    <property type="match status" value="1"/>
</dbReference>
<evidence type="ECO:0000256" key="2">
    <source>
        <dbReference type="ARBA" id="ARBA00022768"/>
    </source>
</evidence>
<dbReference type="SUPFAM" id="SSF50447">
    <property type="entry name" value="Translation proteins"/>
    <property type="match status" value="1"/>
</dbReference>
<evidence type="ECO:0000256" key="1">
    <source>
        <dbReference type="ARBA" id="ARBA00022741"/>
    </source>
</evidence>
<feature type="domain" description="Tr-type G" evidence="6">
    <location>
        <begin position="8"/>
        <end position="279"/>
    </location>
</feature>
<dbReference type="InterPro" id="IPR035649">
    <property type="entry name" value="EFG_V"/>
</dbReference>
<dbReference type="InterPro" id="IPR041095">
    <property type="entry name" value="EFG_II"/>
</dbReference>
<keyword evidence="4" id="KW-0342">GTP-binding</keyword>
<dbReference type="FunFam" id="3.40.50.300:FF:000514">
    <property type="entry name" value="Ribosome-releasing factor 2, mitochondrial"/>
    <property type="match status" value="1"/>
</dbReference>
<protein>
    <submittedName>
        <fullName evidence="7">GTP-binding protein</fullName>
    </submittedName>
</protein>
<dbReference type="SUPFAM" id="SSF54211">
    <property type="entry name" value="Ribosomal protein S5 domain 2-like"/>
    <property type="match status" value="1"/>
</dbReference>
<dbReference type="RefSeq" id="WP_164652085.1">
    <property type="nucleotide sequence ID" value="NZ_JAAIJR010000005.1"/>
</dbReference>
<dbReference type="PANTHER" id="PTHR43261">
    <property type="entry name" value="TRANSLATION ELONGATION FACTOR G-RELATED"/>
    <property type="match status" value="1"/>
</dbReference>
<dbReference type="InterPro" id="IPR027417">
    <property type="entry name" value="P-loop_NTPase"/>
</dbReference>
<dbReference type="Gene3D" id="2.40.30.10">
    <property type="entry name" value="Translation factors"/>
    <property type="match status" value="1"/>
</dbReference>
<dbReference type="GO" id="GO:0097216">
    <property type="term" value="F:guanosine tetraphosphate binding"/>
    <property type="evidence" value="ECO:0007669"/>
    <property type="project" value="UniProtKB-ARBA"/>
</dbReference>
<dbReference type="SUPFAM" id="SSF54980">
    <property type="entry name" value="EF-G C-terminal domain-like"/>
    <property type="match status" value="2"/>
</dbReference>
<dbReference type="SMART" id="SM00889">
    <property type="entry name" value="EFG_IV"/>
    <property type="match status" value="1"/>
</dbReference>
<reference evidence="7 8" key="2">
    <citation type="submission" date="2020-02" db="EMBL/GenBank/DDBJ databases">
        <title>Genome sequences of Thiorhodococcus mannitoliphagus and Thiorhodococcus minor, purple sulfur photosynthetic bacteria in the gammaproteobacterial family, Chromatiaceae.</title>
        <authorList>
            <person name="Aviles F.A."/>
            <person name="Meyer T.E."/>
            <person name="Kyndt J.A."/>
        </authorList>
    </citation>
    <scope>NUCLEOTIDE SEQUENCE [LARGE SCALE GENOMIC DNA]</scope>
    <source>
        <strain evidence="7 8">DSM 18266</strain>
    </source>
</reference>
<dbReference type="InterPro" id="IPR004161">
    <property type="entry name" value="EFTu-like_2"/>
</dbReference>
<dbReference type="Pfam" id="PF00679">
    <property type="entry name" value="EFG_C"/>
    <property type="match status" value="1"/>
</dbReference>
<dbReference type="GO" id="GO:0005525">
    <property type="term" value="F:GTP binding"/>
    <property type="evidence" value="ECO:0007669"/>
    <property type="project" value="UniProtKB-KW"/>
</dbReference>
<dbReference type="CDD" id="cd16262">
    <property type="entry name" value="EFG_III"/>
    <property type="match status" value="1"/>
</dbReference>
<evidence type="ECO:0000313" key="7">
    <source>
        <dbReference type="EMBL" id="NEX19185.1"/>
    </source>
</evidence>
<dbReference type="InterPro" id="IPR009022">
    <property type="entry name" value="EFG_III"/>
</dbReference>
<keyword evidence="1" id="KW-0547">Nucleotide-binding</keyword>
<dbReference type="InterPro" id="IPR005225">
    <property type="entry name" value="Small_GTP-bd"/>
</dbReference>
<dbReference type="InterPro" id="IPR020568">
    <property type="entry name" value="Ribosomal_Su5_D2-typ_SF"/>
</dbReference>
<dbReference type="AlphaFoldDB" id="A0A6P1DU04"/>
<dbReference type="SUPFAM" id="SSF52540">
    <property type="entry name" value="P-loop containing nucleoside triphosphate hydrolases"/>
    <property type="match status" value="1"/>
</dbReference>
<dbReference type="GO" id="GO:0003746">
    <property type="term" value="F:translation elongation factor activity"/>
    <property type="evidence" value="ECO:0007669"/>
    <property type="project" value="UniProtKB-KW"/>
</dbReference>
<keyword evidence="8" id="KW-1185">Reference proteome</keyword>
<dbReference type="FunFam" id="3.30.70.870:FF:000002">
    <property type="entry name" value="Translation elongation factor 2"/>
    <property type="match status" value="1"/>
</dbReference>
<dbReference type="Pfam" id="PF03144">
    <property type="entry name" value="GTP_EFTU_D2"/>
    <property type="match status" value="1"/>
</dbReference>
<evidence type="ECO:0000313" key="8">
    <source>
        <dbReference type="Proteomes" id="UP000471640"/>
    </source>
</evidence>
<dbReference type="InterPro" id="IPR000795">
    <property type="entry name" value="T_Tr_GTP-bd_dom"/>
</dbReference>
<keyword evidence="3" id="KW-0648">Protein biosynthesis</keyword>
<proteinExistence type="predicted"/>
<dbReference type="GO" id="GO:0003924">
    <property type="term" value="F:GTPase activity"/>
    <property type="evidence" value="ECO:0007669"/>
    <property type="project" value="InterPro"/>
</dbReference>
<dbReference type="NCBIfam" id="TIGR00231">
    <property type="entry name" value="small_GTP"/>
    <property type="match status" value="1"/>
</dbReference>
<organism evidence="7 8">
    <name type="scientific">Thiorhodococcus mannitoliphagus</name>
    <dbReference type="NCBI Taxonomy" id="329406"/>
    <lineage>
        <taxon>Bacteria</taxon>
        <taxon>Pseudomonadati</taxon>
        <taxon>Pseudomonadota</taxon>
        <taxon>Gammaproteobacteria</taxon>
        <taxon>Chromatiales</taxon>
        <taxon>Chromatiaceae</taxon>
        <taxon>Thiorhodococcus</taxon>
    </lineage>
</organism>
<dbReference type="Gene3D" id="3.40.50.300">
    <property type="entry name" value="P-loop containing nucleotide triphosphate hydrolases"/>
    <property type="match status" value="1"/>
</dbReference>